<evidence type="ECO:0000256" key="1">
    <source>
        <dbReference type="ARBA" id="ARBA00004651"/>
    </source>
</evidence>
<protein>
    <submittedName>
        <fullName evidence="8">RDD family protein</fullName>
    </submittedName>
</protein>
<accession>A0ABP8V5U0</accession>
<keyword evidence="4 6" id="KW-1133">Transmembrane helix</keyword>
<dbReference type="PANTHER" id="PTHR36115">
    <property type="entry name" value="PROLINE-RICH ANTIGEN HOMOLOG-RELATED"/>
    <property type="match status" value="1"/>
</dbReference>
<keyword evidence="3 6" id="KW-0812">Transmembrane</keyword>
<dbReference type="InterPro" id="IPR051791">
    <property type="entry name" value="Pra-immunoreactive"/>
</dbReference>
<feature type="transmembrane region" description="Helical" evidence="6">
    <location>
        <begin position="103"/>
        <end position="130"/>
    </location>
</feature>
<dbReference type="InterPro" id="IPR010432">
    <property type="entry name" value="RDD"/>
</dbReference>
<dbReference type="PANTHER" id="PTHR36115:SF10">
    <property type="entry name" value="RDD DOMAIN-CONTAINING PROTEIN"/>
    <property type="match status" value="1"/>
</dbReference>
<dbReference type="RefSeq" id="WP_345197715.1">
    <property type="nucleotide sequence ID" value="NZ_BAABFL010000449.1"/>
</dbReference>
<evidence type="ECO:0000313" key="9">
    <source>
        <dbReference type="Proteomes" id="UP001500604"/>
    </source>
</evidence>
<keyword evidence="5 6" id="KW-0472">Membrane</keyword>
<keyword evidence="2" id="KW-1003">Cell membrane</keyword>
<feature type="transmembrane region" description="Helical" evidence="6">
    <location>
        <begin position="64"/>
        <end position="82"/>
    </location>
</feature>
<evidence type="ECO:0000256" key="5">
    <source>
        <dbReference type="ARBA" id="ARBA00023136"/>
    </source>
</evidence>
<comment type="caution">
    <text evidence="8">The sequence shown here is derived from an EMBL/GenBank/DDBJ whole genome shotgun (WGS) entry which is preliminary data.</text>
</comment>
<feature type="transmembrane region" description="Helical" evidence="6">
    <location>
        <begin position="25"/>
        <end position="44"/>
    </location>
</feature>
<reference evidence="9" key="1">
    <citation type="journal article" date="2019" name="Int. J. Syst. Evol. Microbiol.">
        <title>The Global Catalogue of Microorganisms (GCM) 10K type strain sequencing project: providing services to taxonomists for standard genome sequencing and annotation.</title>
        <authorList>
            <consortium name="The Broad Institute Genomics Platform"/>
            <consortium name="The Broad Institute Genome Sequencing Center for Infectious Disease"/>
            <person name="Wu L."/>
            <person name="Ma J."/>
        </authorList>
    </citation>
    <scope>NUCLEOTIDE SEQUENCE [LARGE SCALE GENOMIC DNA]</scope>
    <source>
        <strain evidence="9">JCM 17805</strain>
    </source>
</reference>
<comment type="subcellular location">
    <subcellularLocation>
        <location evidence="1">Cell membrane</location>
        <topology evidence="1">Multi-pass membrane protein</topology>
    </subcellularLocation>
</comment>
<gene>
    <name evidence="8" type="ORF">GCM10023116_36380</name>
</gene>
<sequence>MSSSNEQIPQAPLPPAPLWRRLAAMFYDTLLVMALMMVTTGIYHTAVNKWLLKMDDAPLGFNPFLASLLVFVTFGFFAYFWTRKGQTLGMQVWRVRVQNKDGGAISLWQCLLRFMIAIPGIGLALAGVFWMKIDKEGKTWQDRYSMSEVVLLPKGFYGLK</sequence>
<proteinExistence type="predicted"/>
<evidence type="ECO:0000256" key="6">
    <source>
        <dbReference type="SAM" id="Phobius"/>
    </source>
</evidence>
<keyword evidence="9" id="KW-1185">Reference proteome</keyword>
<evidence type="ECO:0000259" key="7">
    <source>
        <dbReference type="Pfam" id="PF06271"/>
    </source>
</evidence>
<evidence type="ECO:0000256" key="3">
    <source>
        <dbReference type="ARBA" id="ARBA00022692"/>
    </source>
</evidence>
<dbReference type="Proteomes" id="UP001500604">
    <property type="component" value="Unassembled WGS sequence"/>
</dbReference>
<evidence type="ECO:0000313" key="8">
    <source>
        <dbReference type="EMBL" id="GAA4651354.1"/>
    </source>
</evidence>
<dbReference type="Pfam" id="PF06271">
    <property type="entry name" value="RDD"/>
    <property type="match status" value="1"/>
</dbReference>
<dbReference type="EMBL" id="BAABFL010000449">
    <property type="protein sequence ID" value="GAA4651354.1"/>
    <property type="molecule type" value="Genomic_DNA"/>
</dbReference>
<evidence type="ECO:0000256" key="2">
    <source>
        <dbReference type="ARBA" id="ARBA00022475"/>
    </source>
</evidence>
<evidence type="ECO:0000256" key="4">
    <source>
        <dbReference type="ARBA" id="ARBA00022989"/>
    </source>
</evidence>
<name>A0ABP8V5U0_9GAMM</name>
<feature type="domain" description="RDD" evidence="7">
    <location>
        <begin position="16"/>
        <end position="145"/>
    </location>
</feature>
<organism evidence="8 9">
    <name type="scientific">Kistimonas scapharcae</name>
    <dbReference type="NCBI Taxonomy" id="1036133"/>
    <lineage>
        <taxon>Bacteria</taxon>
        <taxon>Pseudomonadati</taxon>
        <taxon>Pseudomonadota</taxon>
        <taxon>Gammaproteobacteria</taxon>
        <taxon>Oceanospirillales</taxon>
        <taxon>Endozoicomonadaceae</taxon>
        <taxon>Kistimonas</taxon>
    </lineage>
</organism>